<feature type="domain" description="Transposase IS66 C-terminal" evidence="5">
    <location>
        <begin position="465"/>
        <end position="503"/>
    </location>
</feature>
<dbReference type="EMBL" id="BAABJZ010000006">
    <property type="protein sequence ID" value="GAA4875592.1"/>
    <property type="molecule type" value="Genomic_DNA"/>
</dbReference>
<feature type="region of interest" description="Disordered" evidence="1">
    <location>
        <begin position="65"/>
        <end position="95"/>
    </location>
</feature>
<dbReference type="PANTHER" id="PTHR33678">
    <property type="entry name" value="BLL1576 PROTEIN"/>
    <property type="match status" value="1"/>
</dbReference>
<dbReference type="InterPro" id="IPR052344">
    <property type="entry name" value="Transposase-related"/>
</dbReference>
<dbReference type="PANTHER" id="PTHR33678:SF1">
    <property type="entry name" value="BLL1576 PROTEIN"/>
    <property type="match status" value="1"/>
</dbReference>
<dbReference type="RefSeq" id="WP_425557319.1">
    <property type="nucleotide sequence ID" value="NZ_BAABJZ010000006.1"/>
</dbReference>
<evidence type="ECO:0000313" key="6">
    <source>
        <dbReference type="EMBL" id="GAA4875592.1"/>
    </source>
</evidence>
<reference evidence="7" key="1">
    <citation type="journal article" date="2019" name="Int. J. Syst. Evol. Microbiol.">
        <title>The Global Catalogue of Microorganisms (GCM) 10K type strain sequencing project: providing services to taxonomists for standard genome sequencing and annotation.</title>
        <authorList>
            <consortium name="The Broad Institute Genomics Platform"/>
            <consortium name="The Broad Institute Genome Sequencing Center for Infectious Disease"/>
            <person name="Wu L."/>
            <person name="Ma J."/>
        </authorList>
    </citation>
    <scope>NUCLEOTIDE SEQUENCE [LARGE SCALE GENOMIC DNA]</scope>
    <source>
        <strain evidence="7">JCM 18401</strain>
    </source>
</reference>
<name>A0ABP9EDR9_9GAMM</name>
<dbReference type="Pfam" id="PF13005">
    <property type="entry name" value="zf-IS66"/>
    <property type="match status" value="1"/>
</dbReference>
<comment type="caution">
    <text evidence="6">The sequence shown here is derived from an EMBL/GenBank/DDBJ whole genome shotgun (WGS) entry which is preliminary data.</text>
</comment>
<dbReference type="Proteomes" id="UP001499988">
    <property type="component" value="Unassembled WGS sequence"/>
</dbReference>
<evidence type="ECO:0000259" key="4">
    <source>
        <dbReference type="Pfam" id="PF13007"/>
    </source>
</evidence>
<feature type="compositionally biased region" description="Acidic residues" evidence="1">
    <location>
        <begin position="65"/>
        <end position="79"/>
    </location>
</feature>
<sequence length="508" mass="57720">MPLDIHDLPDDPELLKQMLAQQGRAFDELKANYHSLLEQFRLAQQRQFGKSSEAHPGQGELFDEADAEDTTDAQSEPEVEAISYTRSKPKRKPLPAELPREQVVLDLADEDKFCDCCASELHQIGQDTSEKLEFIPAQLKVIETIRPKYACRHCEQHNESVEVKQAPPAKSVIPKGIATPSLLSQIVTSKYQYGLPLYRQEAMFKQYGIDLSRKTMSDWMMRSADALRPLYERLRQELLNEPILQADETTLQVVKKDKSTCYMWLYCSGADSPTEHGPLNIVLYDYQNSRAGQCPVKFLDGFSSYLQVDGYAGYEQTAATLVGCWAHARRKFIEAKKVQPKGKTGKADMAINHIQKLYAIEASIKDQTPDFKRAARQERAKPQLQVFRQWLEKSAVHAPPKSALGKAISYCLNQWHKLERYVDDGELNIDNNRAERAIKPFVIGRKNWLFSNTSNGAQGSATLYSIVETAKANGLVPYDYLTHLFDRLPHFEPDADLTELLPWNVQIP</sequence>
<organism evidence="6 7">
    <name type="scientific">Ferrimonas pelagia</name>
    <dbReference type="NCBI Taxonomy" id="1177826"/>
    <lineage>
        <taxon>Bacteria</taxon>
        <taxon>Pseudomonadati</taxon>
        <taxon>Pseudomonadota</taxon>
        <taxon>Gammaproteobacteria</taxon>
        <taxon>Alteromonadales</taxon>
        <taxon>Ferrimonadaceae</taxon>
        <taxon>Ferrimonas</taxon>
    </lineage>
</organism>
<evidence type="ECO:0000259" key="5">
    <source>
        <dbReference type="Pfam" id="PF13817"/>
    </source>
</evidence>
<dbReference type="InterPro" id="IPR039552">
    <property type="entry name" value="IS66_C"/>
</dbReference>
<proteinExistence type="predicted"/>
<dbReference type="InterPro" id="IPR024474">
    <property type="entry name" value="Znf_dom_IS66"/>
</dbReference>
<accession>A0ABP9EDR9</accession>
<dbReference type="NCBIfam" id="NF033517">
    <property type="entry name" value="transpos_IS66"/>
    <property type="match status" value="1"/>
</dbReference>
<evidence type="ECO:0000259" key="2">
    <source>
        <dbReference type="Pfam" id="PF03050"/>
    </source>
</evidence>
<dbReference type="Pfam" id="PF13007">
    <property type="entry name" value="LZ_Tnp_IS66"/>
    <property type="match status" value="1"/>
</dbReference>
<keyword evidence="7" id="KW-1185">Reference proteome</keyword>
<dbReference type="InterPro" id="IPR024463">
    <property type="entry name" value="Transposase_TnpC_homeodom"/>
</dbReference>
<gene>
    <name evidence="6" type="ORF">GCM10023333_06100</name>
</gene>
<evidence type="ECO:0000256" key="1">
    <source>
        <dbReference type="SAM" id="MobiDB-lite"/>
    </source>
</evidence>
<dbReference type="Pfam" id="PF13817">
    <property type="entry name" value="DDE_Tnp_IS66_C"/>
    <property type="match status" value="1"/>
</dbReference>
<feature type="domain" description="Transposase TnpC homeodomain" evidence="4">
    <location>
        <begin position="36"/>
        <end position="103"/>
    </location>
</feature>
<evidence type="ECO:0000259" key="3">
    <source>
        <dbReference type="Pfam" id="PF13005"/>
    </source>
</evidence>
<dbReference type="InterPro" id="IPR004291">
    <property type="entry name" value="Transposase_IS66_central"/>
</dbReference>
<feature type="domain" description="Transposase IS66 central" evidence="2">
    <location>
        <begin position="175"/>
        <end position="458"/>
    </location>
</feature>
<dbReference type="Pfam" id="PF03050">
    <property type="entry name" value="DDE_Tnp_IS66"/>
    <property type="match status" value="1"/>
</dbReference>
<evidence type="ECO:0000313" key="7">
    <source>
        <dbReference type="Proteomes" id="UP001499988"/>
    </source>
</evidence>
<feature type="domain" description="Transposase IS66 zinc-finger binding" evidence="3">
    <location>
        <begin position="112"/>
        <end position="155"/>
    </location>
</feature>
<protein>
    <submittedName>
        <fullName evidence="6">IS66 family transposase</fullName>
    </submittedName>
</protein>